<dbReference type="InterPro" id="IPR022003">
    <property type="entry name" value="RST"/>
</dbReference>
<evidence type="ECO:0000256" key="4">
    <source>
        <dbReference type="ARBA" id="ARBA00023242"/>
    </source>
</evidence>
<keyword evidence="2" id="KW-0217">Developmental protein</keyword>
<feature type="domain" description="RST" evidence="7">
    <location>
        <begin position="248"/>
        <end position="319"/>
    </location>
</feature>
<name>A0A9W7I398_HIBTR</name>
<dbReference type="PANTHER" id="PTHR32263">
    <property type="entry name" value="INACTIVE POLY [ADP-RIBOSE] POLYMERASE SRO4-RELATED"/>
    <property type="match status" value="1"/>
</dbReference>
<sequence>MVNEIAEEDHQESVTIAKDEIPHAASSEDDEIESGYCFDNFLKNDLIKLHESSSDYSIIRKGFFSGMGETLSKSIKIVAIHKTSYSGFSAKAQAENFQILKKAVAEKCGGDANVKYAWYGGSRDEICEILTQGFSWYTRTTENQNRYRNSVCFSAAKFSFGSVLSSKVDETGLNHLLLCRVILGKAEVVTAGDCNGRFHPSSPEFDSGVDNLSDPRRYIIWSTYMNSHILPGFIISFEAPFLRDGGTIKTRSPWLRFTTLLSMLSRRLSPSEMASLEKHYKDFQEKKITKPQLIERIKEIAGRQLSPTIFSPYTNKKLQGCSGGK</sequence>
<gene>
    <name evidence="8" type="ORF">HRI_002446900</name>
</gene>
<dbReference type="GO" id="GO:0005634">
    <property type="term" value="C:nucleus"/>
    <property type="evidence" value="ECO:0007669"/>
    <property type="project" value="UniProtKB-SubCell"/>
</dbReference>
<dbReference type="PROSITE" id="PS51059">
    <property type="entry name" value="PARP_CATALYTIC"/>
    <property type="match status" value="1"/>
</dbReference>
<dbReference type="OrthoDB" id="6133115at2759"/>
<evidence type="ECO:0000256" key="3">
    <source>
        <dbReference type="ARBA" id="ARBA00023016"/>
    </source>
</evidence>
<dbReference type="InterPro" id="IPR044964">
    <property type="entry name" value="RCD1/SRO1-5"/>
</dbReference>
<evidence type="ECO:0000256" key="1">
    <source>
        <dbReference type="ARBA" id="ARBA00004123"/>
    </source>
</evidence>
<evidence type="ECO:0000256" key="2">
    <source>
        <dbReference type="ARBA" id="ARBA00022473"/>
    </source>
</evidence>
<dbReference type="InterPro" id="IPR012317">
    <property type="entry name" value="Poly(ADP-ribose)pol_cat_dom"/>
</dbReference>
<comment type="subcellular location">
    <subcellularLocation>
        <location evidence="1">Nucleus</location>
    </subcellularLocation>
</comment>
<evidence type="ECO:0000313" key="8">
    <source>
        <dbReference type="EMBL" id="GMI87776.1"/>
    </source>
</evidence>
<dbReference type="PROSITE" id="PS51879">
    <property type="entry name" value="RST"/>
    <property type="match status" value="1"/>
</dbReference>
<feature type="compositionally biased region" description="Acidic residues" evidence="5">
    <location>
        <begin position="1"/>
        <end position="10"/>
    </location>
</feature>
<feature type="region of interest" description="Disordered" evidence="5">
    <location>
        <begin position="1"/>
        <end position="29"/>
    </location>
</feature>
<keyword evidence="9" id="KW-1185">Reference proteome</keyword>
<keyword evidence="3" id="KW-0346">Stress response</keyword>
<accession>A0A9W7I398</accession>
<evidence type="ECO:0000259" key="6">
    <source>
        <dbReference type="PROSITE" id="PS51059"/>
    </source>
</evidence>
<evidence type="ECO:0000259" key="7">
    <source>
        <dbReference type="PROSITE" id="PS51879"/>
    </source>
</evidence>
<keyword evidence="4" id="KW-0539">Nucleus</keyword>
<organism evidence="8 9">
    <name type="scientific">Hibiscus trionum</name>
    <name type="common">Flower of an hour</name>
    <dbReference type="NCBI Taxonomy" id="183268"/>
    <lineage>
        <taxon>Eukaryota</taxon>
        <taxon>Viridiplantae</taxon>
        <taxon>Streptophyta</taxon>
        <taxon>Embryophyta</taxon>
        <taxon>Tracheophyta</taxon>
        <taxon>Spermatophyta</taxon>
        <taxon>Magnoliopsida</taxon>
        <taxon>eudicotyledons</taxon>
        <taxon>Gunneridae</taxon>
        <taxon>Pentapetalae</taxon>
        <taxon>rosids</taxon>
        <taxon>malvids</taxon>
        <taxon>Malvales</taxon>
        <taxon>Malvaceae</taxon>
        <taxon>Malvoideae</taxon>
        <taxon>Hibiscus</taxon>
    </lineage>
</organism>
<dbReference type="GO" id="GO:0003950">
    <property type="term" value="F:NAD+ poly-ADP-ribosyltransferase activity"/>
    <property type="evidence" value="ECO:0007669"/>
    <property type="project" value="InterPro"/>
</dbReference>
<dbReference type="SUPFAM" id="SSF56399">
    <property type="entry name" value="ADP-ribosylation"/>
    <property type="match status" value="1"/>
</dbReference>
<dbReference type="Pfam" id="PF12174">
    <property type="entry name" value="RST"/>
    <property type="match status" value="1"/>
</dbReference>
<evidence type="ECO:0000313" key="9">
    <source>
        <dbReference type="Proteomes" id="UP001165190"/>
    </source>
</evidence>
<dbReference type="EMBL" id="BSYR01000022">
    <property type="protein sequence ID" value="GMI87776.1"/>
    <property type="molecule type" value="Genomic_DNA"/>
</dbReference>
<dbReference type="PANTHER" id="PTHR32263:SF14">
    <property type="entry name" value="INACTIVE POLY [ADP-RIBOSE] POLYMERASE SRO2-RELATED"/>
    <property type="match status" value="1"/>
</dbReference>
<dbReference type="Proteomes" id="UP001165190">
    <property type="component" value="Unassembled WGS sequence"/>
</dbReference>
<dbReference type="AlphaFoldDB" id="A0A9W7I398"/>
<proteinExistence type="predicted"/>
<reference evidence="8" key="1">
    <citation type="submission" date="2023-05" db="EMBL/GenBank/DDBJ databases">
        <title>Genome and transcriptome analyses reveal genes involved in the formation of fine ridges on petal epidermal cells in Hibiscus trionum.</title>
        <authorList>
            <person name="Koshimizu S."/>
            <person name="Masuda S."/>
            <person name="Ishii T."/>
            <person name="Shirasu K."/>
            <person name="Hoshino A."/>
            <person name="Arita M."/>
        </authorList>
    </citation>
    <scope>NUCLEOTIDE SEQUENCE</scope>
    <source>
        <strain evidence="8">Hamamatsu line</strain>
    </source>
</reference>
<feature type="domain" description="PARP catalytic" evidence="6">
    <location>
        <begin position="32"/>
        <end position="259"/>
    </location>
</feature>
<evidence type="ECO:0000256" key="5">
    <source>
        <dbReference type="SAM" id="MobiDB-lite"/>
    </source>
</evidence>
<dbReference type="Gene3D" id="3.90.228.10">
    <property type="match status" value="1"/>
</dbReference>
<protein>
    <submittedName>
        <fullName evidence="8">Similar to RCD one 2</fullName>
    </submittedName>
</protein>
<comment type="caution">
    <text evidence="8">The sequence shown here is derived from an EMBL/GenBank/DDBJ whole genome shotgun (WGS) entry which is preliminary data.</text>
</comment>